<dbReference type="EMBL" id="BAABAZ010000006">
    <property type="protein sequence ID" value="GAA4284228.1"/>
    <property type="molecule type" value="Genomic_DNA"/>
</dbReference>
<dbReference type="InterPro" id="IPR029051">
    <property type="entry name" value="DUF4352"/>
</dbReference>
<protein>
    <recommendedName>
        <fullName evidence="4">DUF4352 domain-containing protein</fullName>
    </recommendedName>
</protein>
<reference evidence="6" key="1">
    <citation type="journal article" date="2019" name="Int. J. Syst. Evol. Microbiol.">
        <title>The Global Catalogue of Microorganisms (GCM) 10K type strain sequencing project: providing services to taxonomists for standard genome sequencing and annotation.</title>
        <authorList>
            <consortium name="The Broad Institute Genomics Platform"/>
            <consortium name="The Broad Institute Genome Sequencing Center for Infectious Disease"/>
            <person name="Wu L."/>
            <person name="Ma J."/>
        </authorList>
    </citation>
    <scope>NUCLEOTIDE SEQUENCE [LARGE SCALE GENOMIC DNA]</scope>
    <source>
        <strain evidence="6">JCM 17458</strain>
    </source>
</reference>
<feature type="domain" description="DUF4352" evidence="4">
    <location>
        <begin position="215"/>
        <end position="293"/>
    </location>
</feature>
<keyword evidence="1" id="KW-0732">Signal</keyword>
<keyword evidence="3" id="KW-0812">Transmembrane</keyword>
<dbReference type="Pfam" id="PF11611">
    <property type="entry name" value="DUF4352"/>
    <property type="match status" value="1"/>
</dbReference>
<sequence length="307" mass="31988">MSHPQPPYSHGPSQYPQYGFNGSGYSTGPIPTAPKNGFGIAALVLGLIGLALAFIPFLGLFFSIPLGIVGAILGILGLVRVSKGVANNQVMTVIGLVASALAIILSITSSVVTGILIGGGSDSSGASSSTTDDAVAFKQEPEDGDGGDEPASTPADDEAAEPSTDDEPEPVETEDEQRFSGQQDDDIVGDPGDTLEARGVTVAASELEERSGFLGEYLCSIVELENNSDERVSYNSLDWSLQYPDGNIQMATFSGEDDELSAGDLAPGGTTEGAVCFEHSSESGMYVLLFEGFLSFDNSRAAWINER</sequence>
<feature type="transmembrane region" description="Helical" evidence="3">
    <location>
        <begin position="61"/>
        <end position="81"/>
    </location>
</feature>
<feature type="compositionally biased region" description="Acidic residues" evidence="2">
    <location>
        <begin position="155"/>
        <end position="175"/>
    </location>
</feature>
<evidence type="ECO:0000256" key="1">
    <source>
        <dbReference type="ARBA" id="ARBA00022729"/>
    </source>
</evidence>
<proteinExistence type="predicted"/>
<dbReference type="Gene3D" id="2.60.40.1240">
    <property type="match status" value="1"/>
</dbReference>
<evidence type="ECO:0000256" key="2">
    <source>
        <dbReference type="SAM" id="MobiDB-lite"/>
    </source>
</evidence>
<feature type="transmembrane region" description="Helical" evidence="3">
    <location>
        <begin position="93"/>
        <end position="117"/>
    </location>
</feature>
<keyword evidence="6" id="KW-1185">Reference proteome</keyword>
<feature type="transmembrane region" description="Helical" evidence="3">
    <location>
        <begin position="37"/>
        <end position="55"/>
    </location>
</feature>
<gene>
    <name evidence="5" type="ORF">GCM10022261_17590</name>
</gene>
<keyword evidence="3" id="KW-0472">Membrane</keyword>
<dbReference type="Proteomes" id="UP001501586">
    <property type="component" value="Unassembled WGS sequence"/>
</dbReference>
<accession>A0ABP8EJV6</accession>
<name>A0ABP8EJV6_9MICO</name>
<organism evidence="5 6">
    <name type="scientific">Brevibacterium daeguense</name>
    <dbReference type="NCBI Taxonomy" id="909936"/>
    <lineage>
        <taxon>Bacteria</taxon>
        <taxon>Bacillati</taxon>
        <taxon>Actinomycetota</taxon>
        <taxon>Actinomycetes</taxon>
        <taxon>Micrococcales</taxon>
        <taxon>Brevibacteriaceae</taxon>
        <taxon>Brevibacterium</taxon>
    </lineage>
</organism>
<keyword evidence="3" id="KW-1133">Transmembrane helix</keyword>
<evidence type="ECO:0000313" key="5">
    <source>
        <dbReference type="EMBL" id="GAA4284228.1"/>
    </source>
</evidence>
<comment type="caution">
    <text evidence="5">The sequence shown here is derived from an EMBL/GenBank/DDBJ whole genome shotgun (WGS) entry which is preliminary data.</text>
</comment>
<dbReference type="InterPro" id="IPR029050">
    <property type="entry name" value="Immunoprotect_excell_Ig-like"/>
</dbReference>
<dbReference type="RefSeq" id="WP_236866387.1">
    <property type="nucleotide sequence ID" value="NZ_BAABAZ010000006.1"/>
</dbReference>
<evidence type="ECO:0000313" key="6">
    <source>
        <dbReference type="Proteomes" id="UP001501586"/>
    </source>
</evidence>
<evidence type="ECO:0000256" key="3">
    <source>
        <dbReference type="SAM" id="Phobius"/>
    </source>
</evidence>
<feature type="region of interest" description="Disordered" evidence="2">
    <location>
        <begin position="138"/>
        <end position="194"/>
    </location>
</feature>
<evidence type="ECO:0000259" key="4">
    <source>
        <dbReference type="Pfam" id="PF11611"/>
    </source>
</evidence>